<dbReference type="InterPro" id="IPR029045">
    <property type="entry name" value="ClpP/crotonase-like_dom_sf"/>
</dbReference>
<dbReference type="Pfam" id="PF16113">
    <property type="entry name" value="ECH_2"/>
    <property type="match status" value="1"/>
</dbReference>
<evidence type="ECO:0000256" key="3">
    <source>
        <dbReference type="ARBA" id="ARBA00022801"/>
    </source>
</evidence>
<dbReference type="AlphaFoldDB" id="A0A165QQV1"/>
<dbReference type="OrthoDB" id="1737613at2759"/>
<sequence>MLERLRPKIEEWSQQDLVGVVAGTGVGRAFCAGGDVASVVEDCSKPETLPHAIEFFQREFELDYILAAMPKPYIAIMDGITMGGGVGLSVNAPFRIATENTTFSMPETRIGYCPDVGASFFLSRVDGEIGTYLGLTSEELKGRAVFEHGFATHFVPSRRIAPLMERIAGLWNPTYAQVDALIEEHRDDNVPNQPTSTLVGNLRAALDSTFKHNTIEEVVAGLTELSEGSEHENVRQWAKKTLELLEMRSPTSLKVALVAIRRGQHMNLLEALQMELNIATAFCRGEVSKDFYEGVTKFLVQKLRDERPNWKPGKINEVTDEFIQKSFFPQLKADDTTAPRLNPPEWLPDAKFLNPMLYALPTEKEIGEMVVGSHKSSGSTVVTLDELIAKFEEKKAGKAGVREKIIEVVQRKCTAEEDAQSGKKWLKWVH</sequence>
<dbReference type="PROSITE" id="PS00166">
    <property type="entry name" value="ENOYL_COA_HYDRATASE"/>
    <property type="match status" value="1"/>
</dbReference>
<comment type="catalytic activity">
    <reaction evidence="1">
        <text>3-hydroxy-2-methylpropanoyl-CoA + H2O = 3-hydroxy-2-methylpropanoate + CoA + H(+)</text>
        <dbReference type="Rhea" id="RHEA:20888"/>
        <dbReference type="ChEBI" id="CHEBI:11805"/>
        <dbReference type="ChEBI" id="CHEBI:15377"/>
        <dbReference type="ChEBI" id="CHEBI:15378"/>
        <dbReference type="ChEBI" id="CHEBI:57287"/>
        <dbReference type="ChEBI" id="CHEBI:57340"/>
        <dbReference type="EC" id="3.1.2.4"/>
    </reaction>
</comment>
<dbReference type="Gene3D" id="3.90.226.10">
    <property type="entry name" value="2-enoyl-CoA Hydratase, Chain A, domain 1"/>
    <property type="match status" value="1"/>
</dbReference>
<protein>
    <recommendedName>
        <fullName evidence="2">3-hydroxyisobutyryl-CoA hydrolase</fullName>
        <ecNumber evidence="2">3.1.2.4</ecNumber>
    </recommendedName>
</protein>
<keyword evidence="3 5" id="KW-0378">Hydrolase</keyword>
<dbReference type="CDD" id="cd06558">
    <property type="entry name" value="crotonase-like"/>
    <property type="match status" value="1"/>
</dbReference>
<dbReference type="SUPFAM" id="SSF52096">
    <property type="entry name" value="ClpP/crotonase"/>
    <property type="match status" value="1"/>
</dbReference>
<dbReference type="InterPro" id="IPR045004">
    <property type="entry name" value="ECH_dom"/>
</dbReference>
<gene>
    <name evidence="5" type="ORF">DAEQUDRAFT_726117</name>
</gene>
<accession>A0A165QQV1</accession>
<organism evidence="5 6">
    <name type="scientific">Daedalea quercina L-15889</name>
    <dbReference type="NCBI Taxonomy" id="1314783"/>
    <lineage>
        <taxon>Eukaryota</taxon>
        <taxon>Fungi</taxon>
        <taxon>Dikarya</taxon>
        <taxon>Basidiomycota</taxon>
        <taxon>Agaricomycotina</taxon>
        <taxon>Agaricomycetes</taxon>
        <taxon>Polyporales</taxon>
        <taxon>Fomitopsis</taxon>
    </lineage>
</organism>
<dbReference type="EMBL" id="KV429055">
    <property type="protein sequence ID" value="KZT69806.1"/>
    <property type="molecule type" value="Genomic_DNA"/>
</dbReference>
<dbReference type="NCBIfam" id="NF004127">
    <property type="entry name" value="PRK05617.1"/>
    <property type="match status" value="1"/>
</dbReference>
<evidence type="ECO:0000256" key="1">
    <source>
        <dbReference type="ARBA" id="ARBA00001709"/>
    </source>
</evidence>
<feature type="domain" description="Enoyl-CoA hydratase/isomerase" evidence="4">
    <location>
        <begin position="1"/>
        <end position="327"/>
    </location>
</feature>
<keyword evidence="6" id="KW-1185">Reference proteome</keyword>
<evidence type="ECO:0000313" key="6">
    <source>
        <dbReference type="Proteomes" id="UP000076727"/>
    </source>
</evidence>
<evidence type="ECO:0000313" key="5">
    <source>
        <dbReference type="EMBL" id="KZT69806.1"/>
    </source>
</evidence>
<dbReference type="PANTHER" id="PTHR43176">
    <property type="entry name" value="3-HYDROXYISOBUTYRYL-COA HYDROLASE-RELATED"/>
    <property type="match status" value="1"/>
</dbReference>
<proteinExistence type="predicted"/>
<dbReference type="PANTHER" id="PTHR43176:SF3">
    <property type="entry name" value="3-HYDROXYISOBUTYRYL-COA HYDROLASE, MITOCHONDRIAL"/>
    <property type="match status" value="1"/>
</dbReference>
<dbReference type="GO" id="GO:0006574">
    <property type="term" value="P:L-valine catabolic process"/>
    <property type="evidence" value="ECO:0007669"/>
    <property type="project" value="TreeGrafter"/>
</dbReference>
<reference evidence="5 6" key="1">
    <citation type="journal article" date="2016" name="Mol. Biol. Evol.">
        <title>Comparative Genomics of Early-Diverging Mushroom-Forming Fungi Provides Insights into the Origins of Lignocellulose Decay Capabilities.</title>
        <authorList>
            <person name="Nagy L.G."/>
            <person name="Riley R."/>
            <person name="Tritt A."/>
            <person name="Adam C."/>
            <person name="Daum C."/>
            <person name="Floudas D."/>
            <person name="Sun H."/>
            <person name="Yadav J.S."/>
            <person name="Pangilinan J."/>
            <person name="Larsson K.H."/>
            <person name="Matsuura K."/>
            <person name="Barry K."/>
            <person name="Labutti K."/>
            <person name="Kuo R."/>
            <person name="Ohm R.A."/>
            <person name="Bhattacharya S.S."/>
            <person name="Shirouzu T."/>
            <person name="Yoshinaga Y."/>
            <person name="Martin F.M."/>
            <person name="Grigoriev I.V."/>
            <person name="Hibbett D.S."/>
        </authorList>
    </citation>
    <scope>NUCLEOTIDE SEQUENCE [LARGE SCALE GENOMIC DNA]</scope>
    <source>
        <strain evidence="5 6">L-15889</strain>
    </source>
</reference>
<dbReference type="GO" id="GO:0005739">
    <property type="term" value="C:mitochondrion"/>
    <property type="evidence" value="ECO:0007669"/>
    <property type="project" value="TreeGrafter"/>
</dbReference>
<dbReference type="GO" id="GO:0003860">
    <property type="term" value="F:3-hydroxyisobutyryl-CoA hydrolase activity"/>
    <property type="evidence" value="ECO:0007669"/>
    <property type="project" value="UniProtKB-EC"/>
</dbReference>
<dbReference type="EC" id="3.1.2.4" evidence="2"/>
<evidence type="ECO:0000256" key="2">
    <source>
        <dbReference type="ARBA" id="ARBA00011915"/>
    </source>
</evidence>
<dbReference type="STRING" id="1314783.A0A165QQV1"/>
<evidence type="ECO:0000259" key="4">
    <source>
        <dbReference type="Pfam" id="PF16113"/>
    </source>
</evidence>
<dbReference type="InterPro" id="IPR018376">
    <property type="entry name" value="Enoyl-CoA_hyd/isom_CS"/>
</dbReference>
<name>A0A165QQV1_9APHY</name>
<dbReference type="InterPro" id="IPR032259">
    <property type="entry name" value="HIBYL-CoA-H"/>
</dbReference>
<dbReference type="Proteomes" id="UP000076727">
    <property type="component" value="Unassembled WGS sequence"/>
</dbReference>